<evidence type="ECO:0008006" key="3">
    <source>
        <dbReference type="Google" id="ProtNLM"/>
    </source>
</evidence>
<gene>
    <name evidence="1" type="ORF">PPACK8108_LOCUS21197</name>
</gene>
<proteinExistence type="predicted"/>
<dbReference type="Proteomes" id="UP001153365">
    <property type="component" value="Unassembled WGS sequence"/>
</dbReference>
<comment type="caution">
    <text evidence="1">The sequence shown here is derived from an EMBL/GenBank/DDBJ whole genome shotgun (WGS) entry which is preliminary data.</text>
</comment>
<name>A0AAV0BJN8_PHAPC</name>
<organism evidence="1 2">
    <name type="scientific">Phakopsora pachyrhizi</name>
    <name type="common">Asian soybean rust disease fungus</name>
    <dbReference type="NCBI Taxonomy" id="170000"/>
    <lineage>
        <taxon>Eukaryota</taxon>
        <taxon>Fungi</taxon>
        <taxon>Dikarya</taxon>
        <taxon>Basidiomycota</taxon>
        <taxon>Pucciniomycotina</taxon>
        <taxon>Pucciniomycetes</taxon>
        <taxon>Pucciniales</taxon>
        <taxon>Phakopsoraceae</taxon>
        <taxon>Phakopsora</taxon>
    </lineage>
</organism>
<sequence>NFMLFHMVYLLHLYCLFLARYLAICSLWNVADAAFFNYSEILYYQISYSNQLRFEQELFFLKKNSFLFLFATHNHGFISNHTILLMLL</sequence>
<accession>A0AAV0BJN8</accession>
<feature type="non-terminal residue" evidence="1">
    <location>
        <position position="1"/>
    </location>
</feature>
<evidence type="ECO:0000313" key="1">
    <source>
        <dbReference type="EMBL" id="CAH7686540.1"/>
    </source>
</evidence>
<dbReference type="EMBL" id="CALTRL010005797">
    <property type="protein sequence ID" value="CAH7686540.1"/>
    <property type="molecule type" value="Genomic_DNA"/>
</dbReference>
<evidence type="ECO:0000313" key="2">
    <source>
        <dbReference type="Proteomes" id="UP001153365"/>
    </source>
</evidence>
<protein>
    <recommendedName>
        <fullName evidence="3">Secreted protein</fullName>
    </recommendedName>
</protein>
<keyword evidence="2" id="KW-1185">Reference proteome</keyword>
<dbReference type="AlphaFoldDB" id="A0AAV0BJN8"/>
<reference evidence="1" key="1">
    <citation type="submission" date="2022-06" db="EMBL/GenBank/DDBJ databases">
        <authorList>
            <consortium name="SYNGENTA / RWTH Aachen University"/>
        </authorList>
    </citation>
    <scope>NUCLEOTIDE SEQUENCE</scope>
</reference>